<feature type="signal peptide" evidence="3">
    <location>
        <begin position="1"/>
        <end position="18"/>
    </location>
</feature>
<evidence type="ECO:0000313" key="5">
    <source>
        <dbReference type="EMBL" id="PIL35205.1"/>
    </source>
</evidence>
<keyword evidence="2" id="KW-0378">Hydrolase</keyword>
<sequence length="267" mass="27746">MKFSILALLPALISGATAAPKPAGTLAKRDAPKVYLAGDSTMAKNGGGAGTGTEGWGQYLAYSLDIEVINDAIGGRSARSFTNEGRFQAIIDVVEPGDFVVIEFGHNDGGSLSTTDNGRTDCFGDGEETCISPTTGETVYTFVFYEVEAGKALQAKGANVIMSSQTPDNPWETGTFVYEPTRFVGYAKTAADAIGASYVDHGQYVADRFEALGATAVDAFYPNDHTHTSPEGADVVSAAFVKSVLCANDGLAAHVKNATSSVPGSCV</sequence>
<evidence type="ECO:0000256" key="2">
    <source>
        <dbReference type="ARBA" id="ARBA00022801"/>
    </source>
</evidence>
<gene>
    <name evidence="5" type="ORF">GSI_02995</name>
</gene>
<reference evidence="5 6" key="1">
    <citation type="journal article" date="2015" name="Sci. Rep.">
        <title>Chromosome-level genome map provides insights into diverse defense mechanisms in the medicinal fungus Ganoderma sinense.</title>
        <authorList>
            <person name="Zhu Y."/>
            <person name="Xu J."/>
            <person name="Sun C."/>
            <person name="Zhou S."/>
            <person name="Xu H."/>
            <person name="Nelson D.R."/>
            <person name="Qian J."/>
            <person name="Song J."/>
            <person name="Luo H."/>
            <person name="Xiang L."/>
            <person name="Li Y."/>
            <person name="Xu Z."/>
            <person name="Ji A."/>
            <person name="Wang L."/>
            <person name="Lu S."/>
            <person name="Hayward A."/>
            <person name="Sun W."/>
            <person name="Li X."/>
            <person name="Schwartz D.C."/>
            <person name="Wang Y."/>
            <person name="Chen S."/>
        </authorList>
    </citation>
    <scope>NUCLEOTIDE SEQUENCE [LARGE SCALE GENOMIC DNA]</scope>
    <source>
        <strain evidence="5 6">ZZ0214-1</strain>
    </source>
</reference>
<evidence type="ECO:0000259" key="4">
    <source>
        <dbReference type="Pfam" id="PF13472"/>
    </source>
</evidence>
<comment type="caution">
    <text evidence="5">The sequence shown here is derived from an EMBL/GenBank/DDBJ whole genome shotgun (WGS) entry which is preliminary data.</text>
</comment>
<evidence type="ECO:0000313" key="6">
    <source>
        <dbReference type="Proteomes" id="UP000230002"/>
    </source>
</evidence>
<name>A0A2G8SN56_9APHY</name>
<dbReference type="Gene3D" id="3.40.50.1110">
    <property type="entry name" value="SGNH hydrolase"/>
    <property type="match status" value="1"/>
</dbReference>
<feature type="domain" description="SGNH hydrolase-type esterase" evidence="4">
    <location>
        <begin position="37"/>
        <end position="234"/>
    </location>
</feature>
<dbReference type="PANTHER" id="PTHR43695">
    <property type="entry name" value="PUTATIVE (AFU_ORTHOLOGUE AFUA_2G17250)-RELATED"/>
    <property type="match status" value="1"/>
</dbReference>
<accession>A0A2G8SN56</accession>
<dbReference type="InterPro" id="IPR036514">
    <property type="entry name" value="SGNH_hydro_sf"/>
</dbReference>
<keyword evidence="6" id="KW-1185">Reference proteome</keyword>
<dbReference type="EMBL" id="AYKW01000004">
    <property type="protein sequence ID" value="PIL35205.1"/>
    <property type="molecule type" value="Genomic_DNA"/>
</dbReference>
<protein>
    <recommendedName>
        <fullName evidence="4">SGNH hydrolase-type esterase domain-containing protein</fullName>
    </recommendedName>
</protein>
<dbReference type="OrthoDB" id="2141316at2759"/>
<dbReference type="InterPro" id="IPR037459">
    <property type="entry name" value="RhgT-like"/>
</dbReference>
<dbReference type="PANTHER" id="PTHR43695:SF1">
    <property type="entry name" value="RHAMNOGALACTURONAN ACETYLESTERASE"/>
    <property type="match status" value="1"/>
</dbReference>
<dbReference type="SUPFAM" id="SSF52266">
    <property type="entry name" value="SGNH hydrolase"/>
    <property type="match status" value="1"/>
</dbReference>
<comment type="similarity">
    <text evidence="1">Belongs to the 'GDSL' lipolytic enzyme family.</text>
</comment>
<dbReference type="InterPro" id="IPR013830">
    <property type="entry name" value="SGNH_hydro"/>
</dbReference>
<feature type="chain" id="PRO_5013849643" description="SGNH hydrolase-type esterase domain-containing protein" evidence="3">
    <location>
        <begin position="19"/>
        <end position="267"/>
    </location>
</feature>
<dbReference type="Proteomes" id="UP000230002">
    <property type="component" value="Unassembled WGS sequence"/>
</dbReference>
<evidence type="ECO:0000256" key="3">
    <source>
        <dbReference type="SAM" id="SignalP"/>
    </source>
</evidence>
<dbReference type="GO" id="GO:0016787">
    <property type="term" value="F:hydrolase activity"/>
    <property type="evidence" value="ECO:0007669"/>
    <property type="project" value="UniProtKB-KW"/>
</dbReference>
<evidence type="ECO:0000256" key="1">
    <source>
        <dbReference type="ARBA" id="ARBA00008668"/>
    </source>
</evidence>
<keyword evidence="3" id="KW-0732">Signal</keyword>
<proteinExistence type="inferred from homology"/>
<dbReference type="Pfam" id="PF13472">
    <property type="entry name" value="Lipase_GDSL_2"/>
    <property type="match status" value="1"/>
</dbReference>
<dbReference type="AlphaFoldDB" id="A0A2G8SN56"/>
<organism evidence="5 6">
    <name type="scientific">Ganoderma sinense ZZ0214-1</name>
    <dbReference type="NCBI Taxonomy" id="1077348"/>
    <lineage>
        <taxon>Eukaryota</taxon>
        <taxon>Fungi</taxon>
        <taxon>Dikarya</taxon>
        <taxon>Basidiomycota</taxon>
        <taxon>Agaricomycotina</taxon>
        <taxon>Agaricomycetes</taxon>
        <taxon>Polyporales</taxon>
        <taxon>Polyporaceae</taxon>
        <taxon>Ganoderma</taxon>
    </lineage>
</organism>